<organism evidence="2 3">
    <name type="scientific">Lactobacillus rodentium</name>
    <dbReference type="NCBI Taxonomy" id="947835"/>
    <lineage>
        <taxon>Bacteria</taxon>
        <taxon>Bacillati</taxon>
        <taxon>Bacillota</taxon>
        <taxon>Bacilli</taxon>
        <taxon>Lactobacillales</taxon>
        <taxon>Lactobacillaceae</taxon>
        <taxon>Lactobacillus</taxon>
    </lineage>
</organism>
<keyword evidence="1" id="KW-1133">Transmembrane helix</keyword>
<name>A0A2Z6TNB9_9LACO</name>
<reference evidence="3" key="1">
    <citation type="submission" date="2018-03" db="EMBL/GenBank/DDBJ databases">
        <title>New taxa in the Lactobacillus gasseri group.</title>
        <authorList>
            <person name="Tanizawa Y."/>
            <person name="Tohno M."/>
            <person name="Endo A."/>
            <person name="Arita M."/>
        </authorList>
    </citation>
    <scope>NUCLEOTIDE SEQUENCE [LARGE SCALE GENOMIC DNA]</scope>
    <source>
        <strain evidence="3">DSM 24759</strain>
    </source>
</reference>
<comment type="caution">
    <text evidence="2">The sequence shown here is derived from an EMBL/GenBank/DDBJ whole genome shotgun (WGS) entry which is preliminary data.</text>
</comment>
<accession>A0A2Z6TNB9</accession>
<evidence type="ECO:0000313" key="3">
    <source>
        <dbReference type="Proteomes" id="UP000257317"/>
    </source>
</evidence>
<dbReference type="EMBL" id="BFBY01000001">
    <property type="protein sequence ID" value="GBG04237.1"/>
    <property type="molecule type" value="Genomic_DNA"/>
</dbReference>
<keyword evidence="3" id="KW-1185">Reference proteome</keyword>
<evidence type="ECO:0000256" key="1">
    <source>
        <dbReference type="SAM" id="Phobius"/>
    </source>
</evidence>
<keyword evidence="1" id="KW-0812">Transmembrane</keyword>
<proteinExistence type="predicted"/>
<sequence>MLNDKNGIYSLQLLITNQMELNESKISLLKENQNLLKNFERVLKTQKLKINNVSDATQIMMRDKKMTKLRKQIWIYTGCLFVIELLGIFGLVQLWKQGTNIMILVVLGLLLAMSVASFLTSYYYHKVVYICSNCKNEFIPSFKNFFLAMHTPKFRKLCCPSCHKKSYCLEVIR</sequence>
<dbReference type="AlphaFoldDB" id="A0A2Z6TNB9"/>
<evidence type="ECO:0008006" key="4">
    <source>
        <dbReference type="Google" id="ProtNLM"/>
    </source>
</evidence>
<evidence type="ECO:0000313" key="2">
    <source>
        <dbReference type="EMBL" id="GBG04237.1"/>
    </source>
</evidence>
<feature type="transmembrane region" description="Helical" evidence="1">
    <location>
        <begin position="73"/>
        <end position="95"/>
    </location>
</feature>
<gene>
    <name evidence="2" type="ORF">LrDSM24759_01510</name>
</gene>
<dbReference type="Proteomes" id="UP000257317">
    <property type="component" value="Unassembled WGS sequence"/>
</dbReference>
<protein>
    <recommendedName>
        <fullName evidence="4">MerR family transcriptional regulator</fullName>
    </recommendedName>
</protein>
<keyword evidence="1" id="KW-0472">Membrane</keyword>
<feature type="transmembrane region" description="Helical" evidence="1">
    <location>
        <begin position="101"/>
        <end position="124"/>
    </location>
</feature>